<gene>
    <name evidence="2" type="ORF">IZU98_14310</name>
</gene>
<dbReference type="RefSeq" id="WP_088523598.1">
    <property type="nucleotide sequence ID" value="NZ_BQIN01000019.1"/>
</dbReference>
<protein>
    <recommendedName>
        <fullName evidence="4">Halovibrin HvnA</fullName>
    </recommendedName>
</protein>
<accession>A0A7S9LEG8</accession>
<evidence type="ECO:0000256" key="1">
    <source>
        <dbReference type="SAM" id="SignalP"/>
    </source>
</evidence>
<dbReference type="EMBL" id="CP064946">
    <property type="protein sequence ID" value="QPH47577.1"/>
    <property type="molecule type" value="Genomic_DNA"/>
</dbReference>
<evidence type="ECO:0008006" key="4">
    <source>
        <dbReference type="Google" id="ProtNLM"/>
    </source>
</evidence>
<name>A0A7S9LEG8_9PSED</name>
<proteinExistence type="predicted"/>
<organism evidence="2 3">
    <name type="scientific">Pseudomonas fulva</name>
    <dbReference type="NCBI Taxonomy" id="47880"/>
    <lineage>
        <taxon>Bacteria</taxon>
        <taxon>Pseudomonadati</taxon>
        <taxon>Pseudomonadota</taxon>
        <taxon>Gammaproteobacteria</taxon>
        <taxon>Pseudomonadales</taxon>
        <taxon>Pseudomonadaceae</taxon>
        <taxon>Pseudomonas</taxon>
    </lineage>
</organism>
<sequence length="433" mass="48027">MNRLALQICGIALLCLSTSSIWAMSGPEVADALNMRLADTPEKCAANQPDYSCSGVLARPMPQNHPYKFWEHDSAASQRGSEQFVYLRSDLPAATATENTGFILMNRFEALAQDKAYDVSSRPQPETVEVSNWDAQTPAKVAVQALYYRLDVPGALWRGQRHQLSWYQATGEWLPLVRYQPSDSLVFGFAQSEQLNEGYAVAARINARYVDTAPACPDGSARYNCNGVWVRGAGPGNFRVWNNTPDSKLNNAVSFSFYAADTQVVQSSNYTQGYILKASGAPAAQPITLRCMYPQNAATSRRNNPCSHQGVCRSLGITTATQWNNRYNGGRNGTCAFDADQAGFQLAAEVRKLRSANDWNEAVMNVWPDNVPADLPLEAFYYRNTATAKDTARRYQREFNQDTAGGYLPVLALDTYAANGQLVEYRPEDQYFE</sequence>
<evidence type="ECO:0000313" key="2">
    <source>
        <dbReference type="EMBL" id="QPH47577.1"/>
    </source>
</evidence>
<feature type="signal peptide" evidence="1">
    <location>
        <begin position="1"/>
        <end position="23"/>
    </location>
</feature>
<keyword evidence="1" id="KW-0732">Signal</keyword>
<evidence type="ECO:0000313" key="3">
    <source>
        <dbReference type="Proteomes" id="UP000594430"/>
    </source>
</evidence>
<dbReference type="Proteomes" id="UP000594430">
    <property type="component" value="Chromosome"/>
</dbReference>
<reference evidence="2 3" key="1">
    <citation type="submission" date="2020-11" db="EMBL/GenBank/DDBJ databases">
        <title>Pseudomonas fulva producing VIM-24.</title>
        <authorList>
            <person name="Liu S."/>
        </authorList>
    </citation>
    <scope>NUCLEOTIDE SEQUENCE [LARGE SCALE GENOMIC DNA]</scope>
    <source>
        <strain evidence="2 3">ZDHY414</strain>
    </source>
</reference>
<feature type="chain" id="PRO_5031176619" description="Halovibrin HvnA" evidence="1">
    <location>
        <begin position="24"/>
        <end position="433"/>
    </location>
</feature>
<dbReference type="AlphaFoldDB" id="A0A7S9LEG8"/>